<proteinExistence type="predicted"/>
<evidence type="ECO:0000313" key="4">
    <source>
        <dbReference type="Proteomes" id="UP000553193"/>
    </source>
</evidence>
<feature type="region of interest" description="Disordered" evidence="1">
    <location>
        <begin position="196"/>
        <end position="215"/>
    </location>
</feature>
<evidence type="ECO:0000256" key="2">
    <source>
        <dbReference type="SAM" id="SignalP"/>
    </source>
</evidence>
<dbReference type="Proteomes" id="UP000553193">
    <property type="component" value="Unassembled WGS sequence"/>
</dbReference>
<dbReference type="EMBL" id="JACIDJ010000001">
    <property type="protein sequence ID" value="MBB3897627.1"/>
    <property type="molecule type" value="Genomic_DNA"/>
</dbReference>
<keyword evidence="4" id="KW-1185">Reference proteome</keyword>
<feature type="chain" id="PRO_5032896656" evidence="2">
    <location>
        <begin position="18"/>
        <end position="215"/>
    </location>
</feature>
<dbReference type="AlphaFoldDB" id="A0A840A950"/>
<dbReference type="PROSITE" id="PS51257">
    <property type="entry name" value="PROKAR_LIPOPROTEIN"/>
    <property type="match status" value="1"/>
</dbReference>
<protein>
    <submittedName>
        <fullName evidence="3">Outer membrane lipoprotein SlyB</fullName>
    </submittedName>
</protein>
<comment type="caution">
    <text evidence="3">The sequence shown here is derived from an EMBL/GenBank/DDBJ whole genome shotgun (WGS) entry which is preliminary data.</text>
</comment>
<keyword evidence="2" id="KW-0732">Signal</keyword>
<feature type="signal peptide" evidence="2">
    <location>
        <begin position="1"/>
        <end position="17"/>
    </location>
</feature>
<evidence type="ECO:0000256" key="1">
    <source>
        <dbReference type="SAM" id="MobiDB-lite"/>
    </source>
</evidence>
<name>A0A840A950_9PROT</name>
<sequence length="215" mass="20767">MRRFALLLALLMLAACADRFSADEYRTTAVQQANPVEQGVVLGSRRVAIAADGAAGGTAGAAAGGAVGGAAGGGGVSAALGAVGGALLGGIIGTTAERATANTDAIEYVVRQGNGSLVSVTQRDLEPLPNGTRVLVIKGAQARIVPDYTEPAAAEAPSGAVMAPAAAAPAPAPAPTLAPTTEPALAPAPAREALAPIAGGLVPPPPVVPAPPRPD</sequence>
<gene>
    <name evidence="3" type="ORF">GGQ83_001053</name>
</gene>
<feature type="compositionally biased region" description="Pro residues" evidence="1">
    <location>
        <begin position="202"/>
        <end position="215"/>
    </location>
</feature>
<accession>A0A840A950</accession>
<evidence type="ECO:0000313" key="3">
    <source>
        <dbReference type="EMBL" id="MBB3897627.1"/>
    </source>
</evidence>
<reference evidence="3 4" key="1">
    <citation type="submission" date="2020-08" db="EMBL/GenBank/DDBJ databases">
        <title>Genomic Encyclopedia of Type Strains, Phase IV (KMG-IV): sequencing the most valuable type-strain genomes for metagenomic binning, comparative biology and taxonomic classification.</title>
        <authorList>
            <person name="Goeker M."/>
        </authorList>
    </citation>
    <scope>NUCLEOTIDE SEQUENCE [LARGE SCALE GENOMIC DNA]</scope>
    <source>
        <strain evidence="3 4">DSM 19979</strain>
    </source>
</reference>
<keyword evidence="3" id="KW-0449">Lipoprotein</keyword>
<dbReference type="RefSeq" id="WP_184382586.1">
    <property type="nucleotide sequence ID" value="NZ_JACIDJ010000001.1"/>
</dbReference>
<organism evidence="3 4">
    <name type="scientific">Roseococcus suduntuyensis</name>
    <dbReference type="NCBI Taxonomy" id="455361"/>
    <lineage>
        <taxon>Bacteria</taxon>
        <taxon>Pseudomonadati</taxon>
        <taxon>Pseudomonadota</taxon>
        <taxon>Alphaproteobacteria</taxon>
        <taxon>Acetobacterales</taxon>
        <taxon>Roseomonadaceae</taxon>
        <taxon>Roseococcus</taxon>
    </lineage>
</organism>